<gene>
    <name evidence="1" type="ORF">KIN_29560</name>
</gene>
<dbReference type="PANTHER" id="PTHR36922:SF1">
    <property type="entry name" value="DUF1993 DOMAIN-CONTAINING PROTEIN"/>
    <property type="match status" value="1"/>
</dbReference>
<proteinExistence type="predicted"/>
<reference evidence="1 2" key="1">
    <citation type="submission" date="2019-12" db="EMBL/GenBank/DDBJ databases">
        <title>Litoreibacter badius sp. nov., a novel bacteriochlorophyll a-containing bacterium in the genus Litoreibacter.</title>
        <authorList>
            <person name="Kanamuro M."/>
            <person name="Takabe Y."/>
            <person name="Mori K."/>
            <person name="Takaichi S."/>
            <person name="Hanada S."/>
        </authorList>
    </citation>
    <scope>NUCLEOTIDE SEQUENCE [LARGE SCALE GENOMIC DNA]</scope>
    <source>
        <strain evidence="1 2">K6</strain>
    </source>
</reference>
<dbReference type="InterPro" id="IPR034660">
    <property type="entry name" value="DinB/YfiT-like"/>
</dbReference>
<evidence type="ECO:0008006" key="3">
    <source>
        <dbReference type="Google" id="ProtNLM"/>
    </source>
</evidence>
<comment type="caution">
    <text evidence="1">The sequence shown here is derived from an EMBL/GenBank/DDBJ whole genome shotgun (WGS) entry which is preliminary data.</text>
</comment>
<sequence>MFMTSTPDDATVETVKYYLSRADHILVRLSDETDPDTLLAVRIAPDMFDTGFNFAIAIQFAARALCPPAGLDVPEIPDRYTCETLRKFADEIADLIAPIRATDLVRDVSHAAGDAELCQTAADYVTRFALPNMIFHLSLAYAGLRHGGMDIGKADFDGLHRY</sequence>
<evidence type="ECO:0000313" key="2">
    <source>
        <dbReference type="Proteomes" id="UP000436822"/>
    </source>
</evidence>
<keyword evidence="2" id="KW-1185">Reference proteome</keyword>
<dbReference type="Gene3D" id="1.20.120.450">
    <property type="entry name" value="dinb family like domain"/>
    <property type="match status" value="1"/>
</dbReference>
<dbReference type="InterPro" id="IPR018531">
    <property type="entry name" value="DUF1993"/>
</dbReference>
<dbReference type="SUPFAM" id="SSF109854">
    <property type="entry name" value="DinB/YfiT-like putative metalloenzymes"/>
    <property type="match status" value="1"/>
</dbReference>
<name>A0A6N6JL12_9RHOB</name>
<evidence type="ECO:0000313" key="1">
    <source>
        <dbReference type="EMBL" id="GFE65882.1"/>
    </source>
</evidence>
<dbReference type="Proteomes" id="UP000436822">
    <property type="component" value="Unassembled WGS sequence"/>
</dbReference>
<dbReference type="EMBL" id="BLJE01000003">
    <property type="protein sequence ID" value="GFE65882.1"/>
    <property type="molecule type" value="Genomic_DNA"/>
</dbReference>
<dbReference type="Pfam" id="PF09351">
    <property type="entry name" value="DUF1993"/>
    <property type="match status" value="1"/>
</dbReference>
<dbReference type="AlphaFoldDB" id="A0A6N6JL12"/>
<dbReference type="PANTHER" id="PTHR36922">
    <property type="entry name" value="BLL2446 PROTEIN"/>
    <property type="match status" value="1"/>
</dbReference>
<organism evidence="1 2">
    <name type="scientific">Litoreibacter roseus</name>
    <dbReference type="NCBI Taxonomy" id="2601869"/>
    <lineage>
        <taxon>Bacteria</taxon>
        <taxon>Pseudomonadati</taxon>
        <taxon>Pseudomonadota</taxon>
        <taxon>Alphaproteobacteria</taxon>
        <taxon>Rhodobacterales</taxon>
        <taxon>Roseobacteraceae</taxon>
        <taxon>Litoreibacter</taxon>
    </lineage>
</organism>
<protein>
    <recommendedName>
        <fullName evidence="3">DUF1993 domain-containing protein</fullName>
    </recommendedName>
</protein>
<accession>A0A6N6JL12</accession>